<proteinExistence type="predicted"/>
<organism evidence="1 2">
    <name type="scientific">Halorubrum halodurans</name>
    <dbReference type="NCBI Taxonomy" id="1383851"/>
    <lineage>
        <taxon>Archaea</taxon>
        <taxon>Methanobacteriati</taxon>
        <taxon>Methanobacteriota</taxon>
        <taxon>Stenosarchaea group</taxon>
        <taxon>Halobacteria</taxon>
        <taxon>Halobacteriales</taxon>
        <taxon>Haloferacaceae</taxon>
        <taxon>Halorubrum</taxon>
    </lineage>
</organism>
<reference evidence="1 2" key="1">
    <citation type="journal article" date="2014" name="Front. Microbiol.">
        <title>Population and genomic analysis of the genus Halorubrum.</title>
        <authorList>
            <person name="Fullmer M.S."/>
            <person name="Soucy S.M."/>
            <person name="Swithers K.S."/>
            <person name="Makkay A.M."/>
            <person name="Wheeler R."/>
            <person name="Ventosa A."/>
            <person name="Gogarten J.P."/>
            <person name="Papke R.T."/>
        </authorList>
    </citation>
    <scope>NUCLEOTIDE SEQUENCE [LARGE SCALE GENOMIC DNA]</scope>
    <source>
        <strain evidence="1 2">Cb34</strain>
    </source>
</reference>
<name>A0A256IFS3_9EURY</name>
<gene>
    <name evidence="1" type="ORF">DJ70_12660</name>
</gene>
<dbReference type="Proteomes" id="UP000216308">
    <property type="component" value="Unassembled WGS sequence"/>
</dbReference>
<comment type="caution">
    <text evidence="1">The sequence shown here is derived from an EMBL/GenBank/DDBJ whole genome shotgun (WGS) entry which is preliminary data.</text>
</comment>
<keyword evidence="2" id="KW-1185">Reference proteome</keyword>
<dbReference type="EMBL" id="NHPJ01000109">
    <property type="protein sequence ID" value="OYR54982.1"/>
    <property type="molecule type" value="Genomic_DNA"/>
</dbReference>
<dbReference type="OrthoDB" id="206305at2157"/>
<dbReference type="SUPFAM" id="SSF53335">
    <property type="entry name" value="S-adenosyl-L-methionine-dependent methyltransferases"/>
    <property type="match status" value="1"/>
</dbReference>
<evidence type="ECO:0000313" key="1">
    <source>
        <dbReference type="EMBL" id="OYR54982.1"/>
    </source>
</evidence>
<dbReference type="InterPro" id="IPR029063">
    <property type="entry name" value="SAM-dependent_MTases_sf"/>
</dbReference>
<protein>
    <recommendedName>
        <fullName evidence="3">Adenine methyltransferase</fullName>
    </recommendedName>
</protein>
<dbReference type="GO" id="GO:0003677">
    <property type="term" value="F:DNA binding"/>
    <property type="evidence" value="ECO:0007669"/>
    <property type="project" value="InterPro"/>
</dbReference>
<dbReference type="AlphaFoldDB" id="A0A256IFS3"/>
<dbReference type="RefSeq" id="WP_094533577.1">
    <property type="nucleotide sequence ID" value="NZ_NHPJ01000109.1"/>
</dbReference>
<dbReference type="InterPro" id="IPR008593">
    <property type="entry name" value="Dam_MeTrfase"/>
</dbReference>
<accession>A0A256IFS3</accession>
<evidence type="ECO:0000313" key="2">
    <source>
        <dbReference type="Proteomes" id="UP000216308"/>
    </source>
</evidence>
<sequence length="176" mass="19633">MSTQFYAQSEKDRWETPRWLTETIDALVPGGITTDPCAGPGTSIGREYNFTIEDDGLSQLWPGVVFCNPPFSQKSDWLEKAVDQYRSGVSSLVFVLTPDSTDTKSWWHEYIAGTADYVWFSRGRINFVNPDKPDGGSGATFGTAISIYGNCPENLLRWFSEEGHLVRSVTVESSDN</sequence>
<dbReference type="GO" id="GO:0009307">
    <property type="term" value="P:DNA restriction-modification system"/>
    <property type="evidence" value="ECO:0007669"/>
    <property type="project" value="InterPro"/>
</dbReference>
<dbReference type="GO" id="GO:0009007">
    <property type="term" value="F:site-specific DNA-methyltransferase (adenine-specific) activity"/>
    <property type="evidence" value="ECO:0007669"/>
    <property type="project" value="InterPro"/>
</dbReference>
<dbReference type="Pfam" id="PF05869">
    <property type="entry name" value="Dam"/>
    <property type="match status" value="1"/>
</dbReference>
<evidence type="ECO:0008006" key="3">
    <source>
        <dbReference type="Google" id="ProtNLM"/>
    </source>
</evidence>